<comment type="similarity">
    <text evidence="2 10">Belongs to the disproportionating enzyme family.</text>
</comment>
<dbReference type="eggNOG" id="COG1640">
    <property type="taxonomic scope" value="Bacteria"/>
</dbReference>
<comment type="catalytic activity">
    <reaction evidence="1 10">
        <text>Transfers a segment of a (1-&gt;4)-alpha-D-glucan to a new position in an acceptor, which may be glucose or a (1-&gt;4)-alpha-D-glucan.</text>
        <dbReference type="EC" id="2.4.1.25"/>
    </reaction>
</comment>
<dbReference type="RefSeq" id="WP_009850710.1">
    <property type="nucleotide sequence ID" value="NZ_DS022295.1"/>
</dbReference>
<evidence type="ECO:0000256" key="2">
    <source>
        <dbReference type="ARBA" id="ARBA00005684"/>
    </source>
</evidence>
<dbReference type="HOGENOM" id="CLU_014132_1_0_0"/>
<evidence type="ECO:0000256" key="10">
    <source>
        <dbReference type="RuleBase" id="RU361207"/>
    </source>
</evidence>
<dbReference type="PANTHER" id="PTHR32438:SF5">
    <property type="entry name" value="4-ALPHA-GLUCANOTRANSFERASE DPE1, CHLOROPLASTIC_AMYLOPLASTIC"/>
    <property type="match status" value="1"/>
</dbReference>
<dbReference type="EC" id="2.4.1.25" evidence="3 10"/>
<dbReference type="Gene3D" id="3.20.20.80">
    <property type="entry name" value="Glycosidases"/>
    <property type="match status" value="1"/>
</dbReference>
<dbReference type="PANTHER" id="PTHR32438">
    <property type="entry name" value="4-ALPHA-GLUCANOTRANSFERASE DPE1, CHLOROPLASTIC/AMYLOPLASTIC"/>
    <property type="match status" value="1"/>
</dbReference>
<dbReference type="GO" id="GO:0004134">
    <property type="term" value="F:4-alpha-glucanotransferase activity"/>
    <property type="evidence" value="ECO:0007669"/>
    <property type="project" value="UniProtKB-EC"/>
</dbReference>
<gene>
    <name evidence="11" type="ORF">SPV1_02047</name>
</gene>
<keyword evidence="7 10" id="KW-0119">Carbohydrate metabolism</keyword>
<evidence type="ECO:0000256" key="6">
    <source>
        <dbReference type="ARBA" id="ARBA00022679"/>
    </source>
</evidence>
<dbReference type="Pfam" id="PF02446">
    <property type="entry name" value="Glyco_hydro_77"/>
    <property type="match status" value="1"/>
</dbReference>
<evidence type="ECO:0000256" key="8">
    <source>
        <dbReference type="ARBA" id="ARBA00031423"/>
    </source>
</evidence>
<evidence type="ECO:0000256" key="9">
    <source>
        <dbReference type="ARBA" id="ARBA00031501"/>
    </source>
</evidence>
<evidence type="ECO:0000256" key="7">
    <source>
        <dbReference type="ARBA" id="ARBA00023277"/>
    </source>
</evidence>
<evidence type="ECO:0000256" key="3">
    <source>
        <dbReference type="ARBA" id="ARBA00012560"/>
    </source>
</evidence>
<dbReference type="OrthoDB" id="9763489at2"/>
<evidence type="ECO:0000313" key="12">
    <source>
        <dbReference type="Proteomes" id="UP000005297"/>
    </source>
</evidence>
<dbReference type="InterPro" id="IPR017853">
    <property type="entry name" value="GH"/>
</dbReference>
<dbReference type="FunCoup" id="Q0F259">
    <property type="interactions" value="197"/>
</dbReference>
<comment type="caution">
    <text evidence="11">The sequence shown here is derived from an EMBL/GenBank/DDBJ whole genome shotgun (WGS) entry which is preliminary data.</text>
</comment>
<dbReference type="NCBIfam" id="NF011080">
    <property type="entry name" value="PRK14508.1-3"/>
    <property type="match status" value="1"/>
</dbReference>
<keyword evidence="6 10" id="KW-0808">Transferase</keyword>
<evidence type="ECO:0000256" key="5">
    <source>
        <dbReference type="ARBA" id="ARBA00022676"/>
    </source>
</evidence>
<organism evidence="11 12">
    <name type="scientific">Mariprofundus ferrooxydans PV-1</name>
    <dbReference type="NCBI Taxonomy" id="314345"/>
    <lineage>
        <taxon>Bacteria</taxon>
        <taxon>Pseudomonadati</taxon>
        <taxon>Pseudomonadota</taxon>
        <taxon>Candidatius Mariprofundia</taxon>
        <taxon>Mariprofundales</taxon>
        <taxon>Mariprofundaceae</taxon>
        <taxon>Mariprofundus</taxon>
    </lineage>
</organism>
<proteinExistence type="inferred from homology"/>
<evidence type="ECO:0000256" key="1">
    <source>
        <dbReference type="ARBA" id="ARBA00000439"/>
    </source>
</evidence>
<dbReference type="NCBIfam" id="TIGR00217">
    <property type="entry name" value="malQ"/>
    <property type="match status" value="1"/>
</dbReference>
<dbReference type="Proteomes" id="UP000005297">
    <property type="component" value="Unassembled WGS sequence"/>
</dbReference>
<dbReference type="EMBL" id="AATS01000002">
    <property type="protein sequence ID" value="EAU55691.1"/>
    <property type="molecule type" value="Genomic_DNA"/>
</dbReference>
<dbReference type="AlphaFoldDB" id="Q0F259"/>
<reference evidence="11 12" key="1">
    <citation type="submission" date="2006-09" db="EMBL/GenBank/DDBJ databases">
        <authorList>
            <person name="Emerson D."/>
            <person name="Ferriera S."/>
            <person name="Johnson J."/>
            <person name="Kravitz S."/>
            <person name="Halpern A."/>
            <person name="Remington K."/>
            <person name="Beeson K."/>
            <person name="Tran B."/>
            <person name="Rogers Y.-H."/>
            <person name="Friedman R."/>
            <person name="Venter J.C."/>
        </authorList>
    </citation>
    <scope>NUCLEOTIDE SEQUENCE [LARGE SCALE GENOMIC DNA]</scope>
    <source>
        <strain evidence="11 12">PV-1</strain>
    </source>
</reference>
<dbReference type="STRING" id="314344.AL013_01000"/>
<dbReference type="InParanoid" id="Q0F259"/>
<keyword evidence="12" id="KW-1185">Reference proteome</keyword>
<dbReference type="GO" id="GO:0005975">
    <property type="term" value="P:carbohydrate metabolic process"/>
    <property type="evidence" value="ECO:0007669"/>
    <property type="project" value="InterPro"/>
</dbReference>
<accession>Q0F259</accession>
<keyword evidence="5 10" id="KW-0328">Glycosyltransferase</keyword>
<sequence>MVTWIDRRKSAVLLHITSLPGPFHKGVLGKEAFAFIDAIAAAGFSVWQFLPLGPTHGHGSPYESLSSFAGNPELLDLREFTSKGWLDETDLDDELTAERHAELRTKASLNFWQQAAADTQLQQDVQAFCQQHSSWLEDYSLFSTLKSILADRAWWHWPQTLRDQDTEALATTRACNTVRIQQVIFEQFMFDCQWKAIKSYAEVSGIELFGDLPIYVAHDSADVWAAKQMFTVSDIGLCDEVAGVPPDYFSATGQRWGNPLYRWDKMVEDHFAWWVERVRHQMERMHLLRIDHFRGLEAYWAIPGESGDGIIGEWRKAPGRALLETLQQQLGALPLVAEDLGIITDEVTTLRKDFGLPGMKILQFAFGGDDHNPYLPCNHDVDSVVYTGTHDNDTTVGWFNHADEHIRQHALQVLDTRPADIAWAMIEAALASPAMLAVIPMQDLLELDSDAKFNTPGTLENNWCWRLDSIPDAENGCWQKAARLNRKYDRSTD</sequence>
<name>Q0F259_9PROT</name>
<evidence type="ECO:0000313" key="11">
    <source>
        <dbReference type="EMBL" id="EAU55691.1"/>
    </source>
</evidence>
<dbReference type="SUPFAM" id="SSF51445">
    <property type="entry name" value="(Trans)glycosidases"/>
    <property type="match status" value="1"/>
</dbReference>
<evidence type="ECO:0000256" key="4">
    <source>
        <dbReference type="ARBA" id="ARBA00020295"/>
    </source>
</evidence>
<dbReference type="InterPro" id="IPR003385">
    <property type="entry name" value="Glyco_hydro_77"/>
</dbReference>
<protein>
    <recommendedName>
        <fullName evidence="4 10">4-alpha-glucanotransferase</fullName>
        <ecNumber evidence="3 10">2.4.1.25</ecNumber>
    </recommendedName>
    <alternativeName>
        <fullName evidence="8 10">Amylomaltase</fullName>
    </alternativeName>
    <alternativeName>
        <fullName evidence="9 10">Disproportionating enzyme</fullName>
    </alternativeName>
</protein>